<protein>
    <submittedName>
        <fullName evidence="3">Type II secretion system protein G</fullName>
    </submittedName>
</protein>
<dbReference type="InterPro" id="IPR027558">
    <property type="entry name" value="Pre_pil_HX9DG_C"/>
</dbReference>
<dbReference type="PROSITE" id="PS00409">
    <property type="entry name" value="PROKAR_NTER_METHYL"/>
    <property type="match status" value="1"/>
</dbReference>
<dbReference type="NCBIfam" id="TIGR04294">
    <property type="entry name" value="pre_pil_HX9DG"/>
    <property type="match status" value="1"/>
</dbReference>
<gene>
    <name evidence="3" type="primary">xcpT_45</name>
    <name evidence="3" type="ORF">Enr17x_44690</name>
</gene>
<dbReference type="Pfam" id="PF07963">
    <property type="entry name" value="N_methyl"/>
    <property type="match status" value="1"/>
</dbReference>
<reference evidence="3 4" key="1">
    <citation type="submission" date="2019-03" db="EMBL/GenBank/DDBJ databases">
        <title>Deep-cultivation of Planctomycetes and their phenomic and genomic characterization uncovers novel biology.</title>
        <authorList>
            <person name="Wiegand S."/>
            <person name="Jogler M."/>
            <person name="Boedeker C."/>
            <person name="Pinto D."/>
            <person name="Vollmers J."/>
            <person name="Rivas-Marin E."/>
            <person name="Kohn T."/>
            <person name="Peeters S.H."/>
            <person name="Heuer A."/>
            <person name="Rast P."/>
            <person name="Oberbeckmann S."/>
            <person name="Bunk B."/>
            <person name="Jeske O."/>
            <person name="Meyerdierks A."/>
            <person name="Storesund J.E."/>
            <person name="Kallscheuer N."/>
            <person name="Luecker S."/>
            <person name="Lage O.M."/>
            <person name="Pohl T."/>
            <person name="Merkel B.J."/>
            <person name="Hornburger P."/>
            <person name="Mueller R.-W."/>
            <person name="Bruemmer F."/>
            <person name="Labrenz M."/>
            <person name="Spormann A.M."/>
            <person name="Op den Camp H."/>
            <person name="Overmann J."/>
            <person name="Amann R."/>
            <person name="Jetten M.S.M."/>
            <person name="Mascher T."/>
            <person name="Medema M.H."/>
            <person name="Devos D.P."/>
            <person name="Kaster A.-K."/>
            <person name="Ovreas L."/>
            <person name="Rohde M."/>
            <person name="Galperin M.Y."/>
            <person name="Jogler C."/>
        </authorList>
    </citation>
    <scope>NUCLEOTIDE SEQUENCE [LARGE SCALE GENOMIC DNA]</scope>
    <source>
        <strain evidence="3 4">Enr17</strain>
    </source>
</reference>
<dbReference type="Pfam" id="PF07596">
    <property type="entry name" value="SBP_bac_10"/>
    <property type="match status" value="1"/>
</dbReference>
<dbReference type="PANTHER" id="PTHR30093">
    <property type="entry name" value="GENERAL SECRETION PATHWAY PROTEIN G"/>
    <property type="match status" value="1"/>
</dbReference>
<dbReference type="KEGG" id="gfm:Enr17x_44690"/>
<dbReference type="NCBIfam" id="TIGR02532">
    <property type="entry name" value="IV_pilin_GFxxxE"/>
    <property type="match status" value="1"/>
</dbReference>
<dbReference type="InterPro" id="IPR011453">
    <property type="entry name" value="DUF1559"/>
</dbReference>
<dbReference type="PANTHER" id="PTHR30093:SF2">
    <property type="entry name" value="TYPE II SECRETION SYSTEM PROTEIN H"/>
    <property type="match status" value="1"/>
</dbReference>
<dbReference type="Gene3D" id="3.30.700.10">
    <property type="entry name" value="Glycoprotein, Type 4 Pilin"/>
    <property type="match status" value="1"/>
</dbReference>
<keyword evidence="1" id="KW-1133">Transmembrane helix</keyword>
<keyword evidence="1" id="KW-0472">Membrane</keyword>
<feature type="domain" description="DUF1559" evidence="2">
    <location>
        <begin position="38"/>
        <end position="284"/>
    </location>
</feature>
<keyword evidence="4" id="KW-1185">Reference proteome</keyword>
<dbReference type="OrthoDB" id="210622at2"/>
<name>A0A518IH54_9PLAN</name>
<dbReference type="AlphaFoldDB" id="A0A518IH54"/>
<evidence type="ECO:0000259" key="2">
    <source>
        <dbReference type="Pfam" id="PF07596"/>
    </source>
</evidence>
<organism evidence="3 4">
    <name type="scientific">Gimesia fumaroli</name>
    <dbReference type="NCBI Taxonomy" id="2527976"/>
    <lineage>
        <taxon>Bacteria</taxon>
        <taxon>Pseudomonadati</taxon>
        <taxon>Planctomycetota</taxon>
        <taxon>Planctomycetia</taxon>
        <taxon>Planctomycetales</taxon>
        <taxon>Planctomycetaceae</taxon>
        <taxon>Gimesia</taxon>
    </lineage>
</organism>
<dbReference type="SUPFAM" id="SSF54523">
    <property type="entry name" value="Pili subunits"/>
    <property type="match status" value="1"/>
</dbReference>
<evidence type="ECO:0000313" key="3">
    <source>
        <dbReference type="EMBL" id="QDV52407.1"/>
    </source>
</evidence>
<dbReference type="Proteomes" id="UP000318313">
    <property type="component" value="Chromosome"/>
</dbReference>
<keyword evidence="1" id="KW-0812">Transmembrane</keyword>
<dbReference type="EMBL" id="CP037452">
    <property type="protein sequence ID" value="QDV52407.1"/>
    <property type="molecule type" value="Genomic_DNA"/>
</dbReference>
<evidence type="ECO:0000313" key="4">
    <source>
        <dbReference type="Proteomes" id="UP000318313"/>
    </source>
</evidence>
<sequence>MQFYQLKPGRRRGFTLIELLVVIAIIAILIALLLPAVQQAREAARRSTCKNNLKQVGIALHNYHETHRCFPPGWVQPSRASTCQANSSSSTSGCLPGWGWGTMLLPFIEQAPLYNALNVRSTHLVAAPSDESKTTIPIFRCPSDSGSKLNSDRGGHATSNYKGVYGSRGANNAVNSNPHNSAPGNGSFWSNSNTRLRDITDGASNTVMIGETARGRVGSITYNGAIWVGYYDNGKTASVVWLTENHPAALINGTREWAFSSRHTGGAHFLLGDGAVRFLSENLDGTTYENLGKISDGNVIGEF</sequence>
<evidence type="ECO:0000256" key="1">
    <source>
        <dbReference type="SAM" id="Phobius"/>
    </source>
</evidence>
<accession>A0A518IH54</accession>
<dbReference type="InterPro" id="IPR045584">
    <property type="entry name" value="Pilin-like"/>
</dbReference>
<dbReference type="RefSeq" id="WP_145311740.1">
    <property type="nucleotide sequence ID" value="NZ_CP037452.1"/>
</dbReference>
<dbReference type="InterPro" id="IPR012902">
    <property type="entry name" value="N_methyl_site"/>
</dbReference>
<proteinExistence type="predicted"/>
<feature type="transmembrane region" description="Helical" evidence="1">
    <location>
        <begin position="12"/>
        <end position="37"/>
    </location>
</feature>